<reference evidence="11 12" key="3">
    <citation type="submission" date="2021-03" db="EMBL/GenBank/DDBJ databases">
        <authorList>
            <person name="Stanton E."/>
        </authorList>
    </citation>
    <scope>NUCLEOTIDE SEQUENCE [LARGE SCALE GENOMIC DNA]</scope>
    <source>
        <strain evidence="11 12">2020EL-00037</strain>
    </source>
</reference>
<dbReference type="InterPro" id="IPR018046">
    <property type="entry name" value="Pili_assmbl_chaperone_CS"/>
</dbReference>
<dbReference type="Proteomes" id="UP000856143">
    <property type="component" value="Unassembled WGS sequence"/>
</dbReference>
<dbReference type="InterPro" id="IPR036316">
    <property type="entry name" value="Pili_assmbl_chap_C_dom_sf"/>
</dbReference>
<reference evidence="10" key="1">
    <citation type="journal article" date="2018" name="Genome Biol.">
        <title>SKESA: strategic k-mer extension for scrupulous assemblies.</title>
        <authorList>
            <person name="Souvorov A."/>
            <person name="Agarwala R."/>
            <person name="Lipman D.J."/>
        </authorList>
    </citation>
    <scope>NUCLEOTIDE SEQUENCE</scope>
    <source>
        <strain evidence="10">AUSMDU00005748</strain>
        <strain evidence="9">R404</strain>
    </source>
</reference>
<dbReference type="InterPro" id="IPR013783">
    <property type="entry name" value="Ig-like_fold"/>
</dbReference>
<evidence type="ECO:0000256" key="6">
    <source>
        <dbReference type="RuleBase" id="RU003918"/>
    </source>
</evidence>
<evidence type="ECO:0000313" key="12">
    <source>
        <dbReference type="Proteomes" id="UP000673434"/>
    </source>
</evidence>
<dbReference type="SUPFAM" id="SSF49584">
    <property type="entry name" value="Periplasmic chaperone C-domain"/>
    <property type="match status" value="1"/>
</dbReference>
<dbReference type="InterPro" id="IPR016147">
    <property type="entry name" value="Pili_assmbl_chaperone_N"/>
</dbReference>
<dbReference type="Pfam" id="PF00345">
    <property type="entry name" value="PapD_N"/>
    <property type="match status" value="1"/>
</dbReference>
<evidence type="ECO:0000313" key="9">
    <source>
        <dbReference type="EMBL" id="HAT1684295.1"/>
    </source>
</evidence>
<dbReference type="EMBL" id="DACXIC010000017">
    <property type="protein sequence ID" value="HAU4357671.1"/>
    <property type="molecule type" value="Genomic_DNA"/>
</dbReference>
<evidence type="ECO:0000313" key="11">
    <source>
        <dbReference type="EMBL" id="MBQ0601025.1"/>
    </source>
</evidence>
<organism evidence="10 13">
    <name type="scientific">Klebsiella oxytoca</name>
    <dbReference type="NCBI Taxonomy" id="571"/>
    <lineage>
        <taxon>Bacteria</taxon>
        <taxon>Pseudomonadati</taxon>
        <taxon>Pseudomonadota</taxon>
        <taxon>Gammaproteobacteria</taxon>
        <taxon>Enterobacterales</taxon>
        <taxon>Enterobacteriaceae</taxon>
        <taxon>Klebsiella/Raoultella group</taxon>
        <taxon>Klebsiella</taxon>
    </lineage>
</organism>
<reference evidence="10" key="2">
    <citation type="submission" date="2019-09" db="EMBL/GenBank/DDBJ databases">
        <authorList>
            <consortium name="NCBI Pathogen Detection Project"/>
        </authorList>
    </citation>
    <scope>NUCLEOTIDE SEQUENCE</scope>
    <source>
        <strain evidence="10">AUSMDU00005748</strain>
        <strain evidence="9">R404</strain>
    </source>
</reference>
<evidence type="ECO:0000256" key="1">
    <source>
        <dbReference type="ARBA" id="ARBA00004418"/>
    </source>
</evidence>
<dbReference type="Proteomes" id="UP000673434">
    <property type="component" value="Unassembled WGS sequence"/>
</dbReference>
<dbReference type="PROSITE" id="PS00635">
    <property type="entry name" value="PILI_CHAPERONE"/>
    <property type="match status" value="1"/>
</dbReference>
<evidence type="ECO:0000259" key="8">
    <source>
        <dbReference type="Pfam" id="PF02753"/>
    </source>
</evidence>
<dbReference type="Proteomes" id="UP000868497">
    <property type="component" value="Unassembled WGS sequence"/>
</dbReference>
<dbReference type="InterPro" id="IPR016148">
    <property type="entry name" value="Pili_assmbl_chaperone_C"/>
</dbReference>
<dbReference type="PANTHER" id="PTHR30251:SF7">
    <property type="entry name" value="FIMBRIAE CHAPARONE"/>
    <property type="match status" value="1"/>
</dbReference>
<name>A0AAD3UM06_KLEOX</name>
<evidence type="ECO:0000256" key="2">
    <source>
        <dbReference type="ARBA" id="ARBA00007399"/>
    </source>
</evidence>
<keyword evidence="5 6" id="KW-0143">Chaperone</keyword>
<evidence type="ECO:0000256" key="4">
    <source>
        <dbReference type="ARBA" id="ARBA00022764"/>
    </source>
</evidence>
<dbReference type="InterPro" id="IPR050643">
    <property type="entry name" value="Periplasmic_pilus_chap"/>
</dbReference>
<dbReference type="PRINTS" id="PR00969">
    <property type="entry name" value="CHAPERONPILI"/>
</dbReference>
<dbReference type="PANTHER" id="PTHR30251">
    <property type="entry name" value="PILUS ASSEMBLY CHAPERONE"/>
    <property type="match status" value="1"/>
</dbReference>
<dbReference type="RefSeq" id="WP_016809691.1">
    <property type="nucleotide sequence ID" value="NZ_ABFNOZ020000002.1"/>
</dbReference>
<keyword evidence="3" id="KW-0732">Signal</keyword>
<dbReference type="GO" id="GO:0030288">
    <property type="term" value="C:outer membrane-bounded periplasmic space"/>
    <property type="evidence" value="ECO:0007669"/>
    <property type="project" value="InterPro"/>
</dbReference>
<dbReference type="InterPro" id="IPR008962">
    <property type="entry name" value="PapD-like_sf"/>
</dbReference>
<evidence type="ECO:0000313" key="13">
    <source>
        <dbReference type="Proteomes" id="UP000868497"/>
    </source>
</evidence>
<evidence type="ECO:0000256" key="5">
    <source>
        <dbReference type="ARBA" id="ARBA00023186"/>
    </source>
</evidence>
<comment type="subcellular location">
    <subcellularLocation>
        <location evidence="1 6">Periplasm</location>
    </subcellularLocation>
</comment>
<dbReference type="InterPro" id="IPR001829">
    <property type="entry name" value="Pili_assmbl_chaperone_bac"/>
</dbReference>
<evidence type="ECO:0000313" key="10">
    <source>
        <dbReference type="EMBL" id="HAU4357671.1"/>
    </source>
</evidence>
<evidence type="ECO:0000259" key="7">
    <source>
        <dbReference type="Pfam" id="PF00345"/>
    </source>
</evidence>
<keyword evidence="12" id="KW-1185">Reference proteome</keyword>
<dbReference type="AlphaFoldDB" id="A0AAD3UM06"/>
<dbReference type="Pfam" id="PF02753">
    <property type="entry name" value="PapD_C"/>
    <property type="match status" value="1"/>
</dbReference>
<comment type="similarity">
    <text evidence="2 6">Belongs to the periplasmic pilus chaperone family.</text>
</comment>
<dbReference type="Gene3D" id="2.60.40.10">
    <property type="entry name" value="Immunoglobulins"/>
    <property type="match status" value="2"/>
</dbReference>
<comment type="caution">
    <text evidence="10">The sequence shown here is derived from an EMBL/GenBank/DDBJ whole genome shotgun (WGS) entry which is preliminary data.</text>
</comment>
<proteinExistence type="inferred from homology"/>
<dbReference type="SUPFAM" id="SSF49354">
    <property type="entry name" value="PapD-like"/>
    <property type="match status" value="1"/>
</dbReference>
<dbReference type="EMBL" id="JAGKON010000014">
    <property type="protein sequence ID" value="MBQ0601025.1"/>
    <property type="molecule type" value="Genomic_DNA"/>
</dbReference>
<dbReference type="GO" id="GO:0071555">
    <property type="term" value="P:cell wall organization"/>
    <property type="evidence" value="ECO:0007669"/>
    <property type="project" value="InterPro"/>
</dbReference>
<feature type="domain" description="Pili assembly chaperone N-terminal" evidence="7">
    <location>
        <begin position="27"/>
        <end position="146"/>
    </location>
</feature>
<feature type="domain" description="Pili assembly chaperone C-terminal" evidence="8">
    <location>
        <begin position="173"/>
        <end position="237"/>
    </location>
</feature>
<keyword evidence="4" id="KW-0574">Periplasm</keyword>
<dbReference type="EMBL" id="DACSEO010000092">
    <property type="protein sequence ID" value="HAT1684295.1"/>
    <property type="molecule type" value="Genomic_DNA"/>
</dbReference>
<accession>A0AAD3UM06</accession>
<evidence type="ECO:0000256" key="3">
    <source>
        <dbReference type="ARBA" id="ARBA00022729"/>
    </source>
</evidence>
<protein>
    <submittedName>
        <fullName evidence="10">Molecular chaperone</fullName>
    </submittedName>
</protein>
<gene>
    <name evidence="10" type="ORF">F6W21_15175</name>
    <name evidence="9" type="ORF">I8Y21_005076</name>
    <name evidence="11" type="ORF">J7S78_14590</name>
</gene>
<sequence>MNKVRRVGWITVLLIMFLAPLRVYAGLIASGTRVIYTEGTREISLMLANTNSWPVIVQSWVDDGSGNPAYTGAPFIVLPSVFRLQPEGIQGLRIVYNQTPLPRDRESVFWINLYEIPPVSKNMPEQSRLQLAMNTQLKIFYRPQGLSPAPESAAARLKFRAVQEGGRWYVECDNPTPWHISFTDIIVRHGKTQRHVEREMDMMTAPFSQRRYALSGNIPVTSASEIQFYYVDDRGAILNDHTRL</sequence>